<evidence type="ECO:0008006" key="3">
    <source>
        <dbReference type="Google" id="ProtNLM"/>
    </source>
</evidence>
<dbReference type="Gene3D" id="3.60.10.10">
    <property type="entry name" value="Endonuclease/exonuclease/phosphatase"/>
    <property type="match status" value="1"/>
</dbReference>
<reference evidence="1 2" key="1">
    <citation type="submission" date="2019-11" db="EMBL/GenBank/DDBJ databases">
        <title>Whole genome sequence of Oryza granulata.</title>
        <authorList>
            <person name="Li W."/>
        </authorList>
    </citation>
    <scope>NUCLEOTIDE SEQUENCE [LARGE SCALE GENOMIC DNA]</scope>
    <source>
        <strain evidence="2">cv. Menghai</strain>
        <tissue evidence="1">Leaf</tissue>
    </source>
</reference>
<evidence type="ECO:0000313" key="2">
    <source>
        <dbReference type="Proteomes" id="UP000479710"/>
    </source>
</evidence>
<comment type="caution">
    <text evidence="1">The sequence shown here is derived from an EMBL/GenBank/DDBJ whole genome shotgun (WGS) entry which is preliminary data.</text>
</comment>
<sequence>MARDHRRLLRGGRGLLDVVTASPPWSRCFVGWGVDFFFFVFCLGGWRGADEEAAEGGSREAAMGAAEAGPAAARQHHHHHHRRLQLRDERCMSCTTFNILAPVYKRMDSENCRESQYKAYWFSRNEKIINCLLANCSSIIYLQEVWLGNDELVDMYEKRLGDANYSLFKARL</sequence>
<dbReference type="InterPro" id="IPR036691">
    <property type="entry name" value="Endo/exonu/phosph_ase_sf"/>
</dbReference>
<accession>A0A6G1D1Q2</accession>
<evidence type="ECO:0000313" key="1">
    <source>
        <dbReference type="EMBL" id="KAF0906349.1"/>
    </source>
</evidence>
<proteinExistence type="predicted"/>
<organism evidence="1 2">
    <name type="scientific">Oryza meyeriana var. granulata</name>
    <dbReference type="NCBI Taxonomy" id="110450"/>
    <lineage>
        <taxon>Eukaryota</taxon>
        <taxon>Viridiplantae</taxon>
        <taxon>Streptophyta</taxon>
        <taxon>Embryophyta</taxon>
        <taxon>Tracheophyta</taxon>
        <taxon>Spermatophyta</taxon>
        <taxon>Magnoliopsida</taxon>
        <taxon>Liliopsida</taxon>
        <taxon>Poales</taxon>
        <taxon>Poaceae</taxon>
        <taxon>BOP clade</taxon>
        <taxon>Oryzoideae</taxon>
        <taxon>Oryzeae</taxon>
        <taxon>Oryzinae</taxon>
        <taxon>Oryza</taxon>
        <taxon>Oryza meyeriana</taxon>
    </lineage>
</organism>
<dbReference type="Proteomes" id="UP000479710">
    <property type="component" value="Unassembled WGS sequence"/>
</dbReference>
<dbReference type="OrthoDB" id="10253982at2759"/>
<keyword evidence="2" id="KW-1185">Reference proteome</keyword>
<dbReference type="AlphaFoldDB" id="A0A6G1D1Q2"/>
<gene>
    <name evidence="1" type="ORF">E2562_009710</name>
</gene>
<protein>
    <recommendedName>
        <fullName evidence="3">Endonuclease/exonuclease/phosphatase domain-containing protein</fullName>
    </recommendedName>
</protein>
<dbReference type="EMBL" id="SPHZ02000007">
    <property type="protein sequence ID" value="KAF0906349.1"/>
    <property type="molecule type" value="Genomic_DNA"/>
</dbReference>
<name>A0A6G1D1Q2_9ORYZ</name>